<dbReference type="Proteomes" id="UP001177003">
    <property type="component" value="Chromosome 7"/>
</dbReference>
<accession>A0AA35ZN94</accession>
<feature type="region of interest" description="Disordered" evidence="1">
    <location>
        <begin position="130"/>
        <end position="150"/>
    </location>
</feature>
<gene>
    <name evidence="2" type="ORF">LSALG_LOCUS33723</name>
</gene>
<evidence type="ECO:0000256" key="1">
    <source>
        <dbReference type="SAM" id="MobiDB-lite"/>
    </source>
</evidence>
<name>A0AA35ZN94_LACSI</name>
<dbReference type="AlphaFoldDB" id="A0AA35ZN94"/>
<evidence type="ECO:0000313" key="3">
    <source>
        <dbReference type="Proteomes" id="UP001177003"/>
    </source>
</evidence>
<proteinExistence type="predicted"/>
<reference evidence="2" key="1">
    <citation type="submission" date="2023-04" db="EMBL/GenBank/DDBJ databases">
        <authorList>
            <person name="Vijverberg K."/>
            <person name="Xiong W."/>
            <person name="Schranz E."/>
        </authorList>
    </citation>
    <scope>NUCLEOTIDE SEQUENCE</scope>
</reference>
<dbReference type="EMBL" id="OX465083">
    <property type="protein sequence ID" value="CAI9294757.1"/>
    <property type="molecule type" value="Genomic_DNA"/>
</dbReference>
<organism evidence="2 3">
    <name type="scientific">Lactuca saligna</name>
    <name type="common">Willowleaf lettuce</name>
    <dbReference type="NCBI Taxonomy" id="75948"/>
    <lineage>
        <taxon>Eukaryota</taxon>
        <taxon>Viridiplantae</taxon>
        <taxon>Streptophyta</taxon>
        <taxon>Embryophyta</taxon>
        <taxon>Tracheophyta</taxon>
        <taxon>Spermatophyta</taxon>
        <taxon>Magnoliopsida</taxon>
        <taxon>eudicotyledons</taxon>
        <taxon>Gunneridae</taxon>
        <taxon>Pentapetalae</taxon>
        <taxon>asterids</taxon>
        <taxon>campanulids</taxon>
        <taxon>Asterales</taxon>
        <taxon>Asteraceae</taxon>
        <taxon>Cichorioideae</taxon>
        <taxon>Cichorieae</taxon>
        <taxon>Lactucinae</taxon>
        <taxon>Lactuca</taxon>
    </lineage>
</organism>
<protein>
    <submittedName>
        <fullName evidence="2">Uncharacterized protein</fullName>
    </submittedName>
</protein>
<keyword evidence="3" id="KW-1185">Reference proteome</keyword>
<evidence type="ECO:0000313" key="2">
    <source>
        <dbReference type="EMBL" id="CAI9294757.1"/>
    </source>
</evidence>
<sequence length="150" mass="17376">MIIIILKHLTLAILFPPDLDVIEGETRLTTNILRNMHLFHLESNLGVSMPEPDPDSEEDKPIPDATIHDVAAPVQQERVTHPYHDIVFEINTEMVEFREEFYTFRDNQQAHNQHVDSLVTNMHRVLGLGGQPTRPPYYSQYPHYPPPYNP</sequence>